<feature type="domain" description="Polymerase nucleotidyl transferase" evidence="2">
    <location>
        <begin position="32"/>
        <end position="62"/>
    </location>
</feature>
<dbReference type="EMBL" id="BONZ01000023">
    <property type="protein sequence ID" value="GIH14402.1"/>
    <property type="molecule type" value="Genomic_DNA"/>
</dbReference>
<evidence type="ECO:0000313" key="4">
    <source>
        <dbReference type="EMBL" id="GIH14402.1"/>
    </source>
</evidence>
<dbReference type="SUPFAM" id="SSF81301">
    <property type="entry name" value="Nucleotidyltransferase"/>
    <property type="match status" value="1"/>
</dbReference>
<name>A0A8J3QQF1_9ACTN</name>
<dbReference type="InterPro" id="IPR043519">
    <property type="entry name" value="NT_sf"/>
</dbReference>
<dbReference type="CDD" id="cd05403">
    <property type="entry name" value="NT_KNTase_like"/>
    <property type="match status" value="1"/>
</dbReference>
<evidence type="ECO:0000313" key="5">
    <source>
        <dbReference type="Proteomes" id="UP000642748"/>
    </source>
</evidence>
<proteinExistence type="predicted"/>
<evidence type="ECO:0000259" key="3">
    <source>
        <dbReference type="Pfam" id="PF13427"/>
    </source>
</evidence>
<dbReference type="AlphaFoldDB" id="A0A8J3QQF1"/>
<reference evidence="4" key="1">
    <citation type="submission" date="2021-01" db="EMBL/GenBank/DDBJ databases">
        <title>Whole genome shotgun sequence of Rugosimonospora africana NBRC 104875.</title>
        <authorList>
            <person name="Komaki H."/>
            <person name="Tamura T."/>
        </authorList>
    </citation>
    <scope>NUCLEOTIDE SEQUENCE</scope>
    <source>
        <strain evidence="4">NBRC 104875</strain>
    </source>
</reference>
<dbReference type="GO" id="GO:0016779">
    <property type="term" value="F:nucleotidyltransferase activity"/>
    <property type="evidence" value="ECO:0007669"/>
    <property type="project" value="InterPro"/>
</dbReference>
<keyword evidence="5" id="KW-1185">Reference proteome</keyword>
<accession>A0A8J3QQF1</accession>
<feature type="domain" description="Adenylyltransferase AadA C-terminal" evidence="3">
    <location>
        <begin position="171"/>
        <end position="242"/>
    </location>
</feature>
<dbReference type="InterPro" id="IPR025184">
    <property type="entry name" value="AadA_C"/>
</dbReference>
<sequence length="275" mass="28466">MPAISEAGRCPLSVVEYAGLVSTVLAASRPDLVGVYLHGSAVLGGFQPGRSDVDVLAVVERPGTVDAQRAMGEAVAASARSCPGAGLELSVITVTTAATIGCGPVAASAANRLRPQSDGLAACPFEVHVNTTAPDAAIVTGADHPGDPDLVLHCAVCRDHARAVTGPPPDRVFGPVPAERVLAAMTADLRWAIDQGHIGYAVLNACRALRYAESGLLCSKRDGADWYLARHPGDPVVLAARDHARSGDPVPVAEGATRFLEQTRRHLLAASVRRT</sequence>
<evidence type="ECO:0000259" key="2">
    <source>
        <dbReference type="Pfam" id="PF01909"/>
    </source>
</evidence>
<protein>
    <submittedName>
        <fullName evidence="4">Streptomycin 3''-adenylyltransferase</fullName>
    </submittedName>
</protein>
<gene>
    <name evidence="4" type="ORF">Raf01_25740</name>
</gene>
<comment type="caution">
    <text evidence="4">The sequence shown here is derived from an EMBL/GenBank/DDBJ whole genome shotgun (WGS) entry which is preliminary data.</text>
</comment>
<dbReference type="InterPro" id="IPR002934">
    <property type="entry name" value="Polymerase_NTP_transf_dom"/>
</dbReference>
<dbReference type="RefSeq" id="WP_203918063.1">
    <property type="nucleotide sequence ID" value="NZ_BONZ01000023.1"/>
</dbReference>
<dbReference type="Proteomes" id="UP000642748">
    <property type="component" value="Unassembled WGS sequence"/>
</dbReference>
<organism evidence="4 5">
    <name type="scientific">Rugosimonospora africana</name>
    <dbReference type="NCBI Taxonomy" id="556532"/>
    <lineage>
        <taxon>Bacteria</taxon>
        <taxon>Bacillati</taxon>
        <taxon>Actinomycetota</taxon>
        <taxon>Actinomycetes</taxon>
        <taxon>Micromonosporales</taxon>
        <taxon>Micromonosporaceae</taxon>
        <taxon>Rugosimonospora</taxon>
    </lineage>
</organism>
<dbReference type="Pfam" id="PF13427">
    <property type="entry name" value="AadA_C"/>
    <property type="match status" value="1"/>
</dbReference>
<dbReference type="Pfam" id="PF01909">
    <property type="entry name" value="NTP_transf_2"/>
    <property type="match status" value="1"/>
</dbReference>
<keyword evidence="1" id="KW-0808">Transferase</keyword>
<evidence type="ECO:0000256" key="1">
    <source>
        <dbReference type="ARBA" id="ARBA00022679"/>
    </source>
</evidence>